<dbReference type="EMBL" id="KI669608">
    <property type="protein sequence ID" value="ETN03889.1"/>
    <property type="molecule type" value="Genomic_DNA"/>
</dbReference>
<dbReference type="Proteomes" id="UP000018817">
    <property type="component" value="Unassembled WGS sequence"/>
</dbReference>
<feature type="compositionally biased region" description="Polar residues" evidence="1">
    <location>
        <begin position="30"/>
        <end position="43"/>
    </location>
</feature>
<proteinExistence type="predicted"/>
<dbReference type="RefSeq" id="XP_008910826.1">
    <property type="nucleotide sequence ID" value="XM_008912578.1"/>
</dbReference>
<protein>
    <submittedName>
        <fullName evidence="2">Uncharacterized protein</fullName>
    </submittedName>
</protein>
<sequence length="281" mass="30833">MVAPDVTPTIKEKGPLSTVNEEAAQGDTIEPSSLQPELSSTRQVLPASGPSSLGAPPSPPSRMTDVIDLTADEDLDERAAWNSEVSSRIPGPNFQAWYATANATSEYIATRTSMARQSDAWIFEWNLAGFRFRNLIPGWSQTRTSRLNPEVVLGVAQDLQHLLALELLNWRDIASGVPSQIVLAPGLNVPKPDAEEDNLKDIMAEDREDDLFMSDYQAGVLGPECLQRLEGIGIRTVRSPVSSSLGEPDLKRQHPPPSSIPSLRSYLSLRTRPKIRLSRMP</sequence>
<dbReference type="VEuPathDB" id="FungiDB:PPTG_23716"/>
<evidence type="ECO:0000256" key="1">
    <source>
        <dbReference type="SAM" id="MobiDB-lite"/>
    </source>
</evidence>
<feature type="region of interest" description="Disordered" evidence="1">
    <location>
        <begin position="240"/>
        <end position="265"/>
    </location>
</feature>
<organism evidence="2 3">
    <name type="scientific">Phytophthora nicotianae (strain INRA-310)</name>
    <name type="common">Phytophthora parasitica</name>
    <dbReference type="NCBI Taxonomy" id="761204"/>
    <lineage>
        <taxon>Eukaryota</taxon>
        <taxon>Sar</taxon>
        <taxon>Stramenopiles</taxon>
        <taxon>Oomycota</taxon>
        <taxon>Peronosporomycetes</taxon>
        <taxon>Peronosporales</taxon>
        <taxon>Peronosporaceae</taxon>
        <taxon>Phytophthora</taxon>
    </lineage>
</organism>
<reference evidence="3" key="1">
    <citation type="submission" date="2011-12" db="EMBL/GenBank/DDBJ databases">
        <authorList>
            <consortium name="The Broad Institute Genome Sequencing Platform"/>
            <person name="Russ C."/>
            <person name="Tyler B."/>
            <person name="Panabieres F."/>
            <person name="Shan W."/>
            <person name="Tripathy S."/>
            <person name="Grunwald N."/>
            <person name="Machado M."/>
            <person name="Young S.K."/>
            <person name="Zeng Q."/>
            <person name="Gargeya S."/>
            <person name="Fitzgerald M."/>
            <person name="Haas B."/>
            <person name="Abouelleil A."/>
            <person name="Alvarado L."/>
            <person name="Arachchi H.M."/>
            <person name="Berlin A."/>
            <person name="Chapman S.B."/>
            <person name="Gearin G."/>
            <person name="Goldberg J."/>
            <person name="Griggs A."/>
            <person name="Gujja S."/>
            <person name="Hansen M."/>
            <person name="Heiman D."/>
            <person name="Howarth C."/>
            <person name="Larimer J."/>
            <person name="Lui A."/>
            <person name="MacDonald P.J.P."/>
            <person name="McCowen C."/>
            <person name="Montmayeur A."/>
            <person name="Murphy C."/>
            <person name="Neiman D."/>
            <person name="Pearson M."/>
            <person name="Priest M."/>
            <person name="Roberts A."/>
            <person name="Saif S."/>
            <person name="Shea T."/>
            <person name="Sisk P."/>
            <person name="Stolte C."/>
            <person name="Sykes S."/>
            <person name="Wortman J."/>
            <person name="Nusbaum C."/>
            <person name="Birren B."/>
        </authorList>
    </citation>
    <scope>NUCLEOTIDE SEQUENCE [LARGE SCALE GENOMIC DNA]</scope>
    <source>
        <strain evidence="3">INRA-310</strain>
    </source>
</reference>
<name>W2PUK5_PHYN3</name>
<dbReference type="OrthoDB" id="144687at2759"/>
<evidence type="ECO:0000313" key="3">
    <source>
        <dbReference type="Proteomes" id="UP000018817"/>
    </source>
</evidence>
<feature type="region of interest" description="Disordered" evidence="1">
    <location>
        <begin position="1"/>
        <end position="63"/>
    </location>
</feature>
<evidence type="ECO:0000313" key="2">
    <source>
        <dbReference type="EMBL" id="ETN03889.1"/>
    </source>
</evidence>
<accession>W2PUK5</accession>
<gene>
    <name evidence="2" type="ORF">PPTG_23716</name>
</gene>
<reference evidence="2 3" key="2">
    <citation type="submission" date="2013-11" db="EMBL/GenBank/DDBJ databases">
        <title>The Genome Sequence of Phytophthora parasitica INRA-310.</title>
        <authorList>
            <consortium name="The Broad Institute Genomics Platform"/>
            <person name="Russ C."/>
            <person name="Tyler B."/>
            <person name="Panabieres F."/>
            <person name="Shan W."/>
            <person name="Tripathy S."/>
            <person name="Grunwald N."/>
            <person name="Machado M."/>
            <person name="Johnson C.S."/>
            <person name="Arredondo F."/>
            <person name="Hong C."/>
            <person name="Coffey M."/>
            <person name="Young S.K."/>
            <person name="Zeng Q."/>
            <person name="Gargeya S."/>
            <person name="Fitzgerald M."/>
            <person name="Abouelleil A."/>
            <person name="Alvarado L."/>
            <person name="Chapman S.B."/>
            <person name="Gainer-Dewar J."/>
            <person name="Goldberg J."/>
            <person name="Griggs A."/>
            <person name="Gujja S."/>
            <person name="Hansen M."/>
            <person name="Howarth C."/>
            <person name="Imamovic A."/>
            <person name="Ireland A."/>
            <person name="Larimer J."/>
            <person name="McCowan C."/>
            <person name="Murphy C."/>
            <person name="Pearson M."/>
            <person name="Poon T.W."/>
            <person name="Priest M."/>
            <person name="Roberts A."/>
            <person name="Saif S."/>
            <person name="Shea T."/>
            <person name="Sykes S."/>
            <person name="Wortman J."/>
            <person name="Nusbaum C."/>
            <person name="Birren B."/>
        </authorList>
    </citation>
    <scope>NUCLEOTIDE SEQUENCE [LARGE SCALE GENOMIC DNA]</scope>
    <source>
        <strain evidence="2 3">INRA-310</strain>
    </source>
</reference>
<dbReference type="AlphaFoldDB" id="W2PUK5"/>
<dbReference type="GeneID" id="20192315"/>
<feature type="compositionally biased region" description="Low complexity" evidence="1">
    <location>
        <begin position="45"/>
        <end position="55"/>
    </location>
</feature>